<organism evidence="5 6">
    <name type="scientific">Vibrio genomosp. F6 str. FF-238</name>
    <dbReference type="NCBI Taxonomy" id="1191298"/>
    <lineage>
        <taxon>Bacteria</taxon>
        <taxon>Pseudomonadati</taxon>
        <taxon>Pseudomonadota</taxon>
        <taxon>Gammaproteobacteria</taxon>
        <taxon>Vibrionales</taxon>
        <taxon>Vibrionaceae</taxon>
        <taxon>Vibrio</taxon>
    </lineage>
</organism>
<dbReference type="AlphaFoldDB" id="A0A1E5CLE9"/>
<dbReference type="PANTHER" id="PTHR44591">
    <property type="entry name" value="STRESS RESPONSE REGULATOR PROTEIN 1"/>
    <property type="match status" value="1"/>
</dbReference>
<dbReference type="SUPFAM" id="SSF103039">
    <property type="entry name" value="CheC-like"/>
    <property type="match status" value="1"/>
</dbReference>
<evidence type="ECO:0000313" key="6">
    <source>
        <dbReference type="Proteomes" id="UP000094165"/>
    </source>
</evidence>
<dbReference type="Gene3D" id="3.40.50.2300">
    <property type="match status" value="1"/>
</dbReference>
<dbReference type="CDD" id="cd17593">
    <property type="entry name" value="REC_CheC-like"/>
    <property type="match status" value="1"/>
</dbReference>
<dbReference type="SMART" id="SM00448">
    <property type="entry name" value="REC"/>
    <property type="match status" value="1"/>
</dbReference>
<evidence type="ECO:0000259" key="4">
    <source>
        <dbReference type="PROSITE" id="PS50110"/>
    </source>
</evidence>
<evidence type="ECO:0000313" key="5">
    <source>
        <dbReference type="EMBL" id="OEE69524.1"/>
    </source>
</evidence>
<proteinExistence type="predicted"/>
<reference evidence="5 6" key="1">
    <citation type="journal article" date="2012" name="Science">
        <title>Ecological populations of bacteria act as socially cohesive units of antibiotic production and resistance.</title>
        <authorList>
            <person name="Cordero O.X."/>
            <person name="Wildschutte H."/>
            <person name="Kirkup B."/>
            <person name="Proehl S."/>
            <person name="Ngo L."/>
            <person name="Hussain F."/>
            <person name="Le Roux F."/>
            <person name="Mincer T."/>
            <person name="Polz M.F."/>
        </authorList>
    </citation>
    <scope>NUCLEOTIDE SEQUENCE [LARGE SCALE GENOMIC DNA]</scope>
    <source>
        <strain evidence="5 6">FF-238</strain>
    </source>
</reference>
<feature type="modified residue" description="4-aspartylphosphate" evidence="3">
    <location>
        <position position="52"/>
    </location>
</feature>
<gene>
    <name evidence="5" type="ORF">A130_09575</name>
</gene>
<dbReference type="Gene3D" id="3.40.1550.10">
    <property type="entry name" value="CheC-like"/>
    <property type="match status" value="1"/>
</dbReference>
<dbReference type="InterPro" id="IPR050595">
    <property type="entry name" value="Bact_response_regulator"/>
</dbReference>
<dbReference type="PANTHER" id="PTHR44591:SF24">
    <property type="entry name" value="PROTEIN-GLUTAMATE METHYLESTERASE_PROTEIN-GLUTAMINE GLUTAMINASE 1"/>
    <property type="match status" value="1"/>
</dbReference>
<dbReference type="SUPFAM" id="SSF52172">
    <property type="entry name" value="CheY-like"/>
    <property type="match status" value="1"/>
</dbReference>
<sequence length="321" mass="35486">MKILICDDSSVARRSIAKCITQTDNVQIVFAKDGLEALQVLKEQNIDILFLDLTMPVMDGFDVLASLPVSNYQTKTVVISGDVQQEAKTRCRNLGAYDFVSKPFTAEIAKPLFDELGIVFYTANKPKPVQEAETIDPLTKFKELTNIALGQGAAVLGDHLSEFIQLPIPNVGPLTYGELKMTMEDVISRDNSIAVSQRFVGGGLHGEALVCLRGSHVNEIGIRLGYTPEHSTYNEIVLNIANLLVSSYLVALGEQLAKRVALRQPTVLGHIQKTQSSISDSEEIFTIEYTYSAETLDFQCEVLFLLDNKSVAEIYKLMEMM</sequence>
<comment type="caution">
    <text evidence="5">The sequence shown here is derived from an EMBL/GenBank/DDBJ whole genome shotgun (WGS) entry which is preliminary data.</text>
</comment>
<dbReference type="InterPro" id="IPR011006">
    <property type="entry name" value="CheY-like_superfamily"/>
</dbReference>
<keyword evidence="6" id="KW-1185">Reference proteome</keyword>
<dbReference type="PROSITE" id="PS50110">
    <property type="entry name" value="RESPONSE_REGULATORY"/>
    <property type="match status" value="1"/>
</dbReference>
<evidence type="ECO:0000256" key="2">
    <source>
        <dbReference type="ARBA" id="ARBA00022553"/>
    </source>
</evidence>
<dbReference type="Proteomes" id="UP000094165">
    <property type="component" value="Unassembled WGS sequence"/>
</dbReference>
<dbReference type="EMBL" id="AJYW02000313">
    <property type="protein sequence ID" value="OEE69524.1"/>
    <property type="molecule type" value="Genomic_DNA"/>
</dbReference>
<dbReference type="Pfam" id="PF00072">
    <property type="entry name" value="Response_reg"/>
    <property type="match status" value="1"/>
</dbReference>
<dbReference type="GO" id="GO:0006935">
    <property type="term" value="P:chemotaxis"/>
    <property type="evidence" value="ECO:0007669"/>
    <property type="project" value="UniProtKB-KW"/>
</dbReference>
<dbReference type="CDD" id="cd17910">
    <property type="entry name" value="CheC_ClassII"/>
    <property type="match status" value="1"/>
</dbReference>
<protein>
    <submittedName>
        <fullName evidence="5">Chemotaxis protein CheC</fullName>
    </submittedName>
</protein>
<dbReference type="InterPro" id="IPR028976">
    <property type="entry name" value="CheC-like_sf"/>
</dbReference>
<accession>A0A1E5CLE9</accession>
<dbReference type="RefSeq" id="WP_029203247.1">
    <property type="nucleotide sequence ID" value="NZ_AJYW02000313.1"/>
</dbReference>
<keyword evidence="2 3" id="KW-0597">Phosphoprotein</keyword>
<dbReference type="GO" id="GO:0000160">
    <property type="term" value="P:phosphorelay signal transduction system"/>
    <property type="evidence" value="ECO:0007669"/>
    <property type="project" value="InterPro"/>
</dbReference>
<evidence type="ECO:0000256" key="3">
    <source>
        <dbReference type="PROSITE-ProRule" id="PRU00169"/>
    </source>
</evidence>
<feature type="domain" description="Response regulatory" evidence="4">
    <location>
        <begin position="2"/>
        <end position="117"/>
    </location>
</feature>
<name>A0A1E5CLE9_9VIBR</name>
<dbReference type="InterPro" id="IPR001789">
    <property type="entry name" value="Sig_transdc_resp-reg_receiver"/>
</dbReference>
<evidence type="ECO:0000256" key="1">
    <source>
        <dbReference type="ARBA" id="ARBA00022500"/>
    </source>
</evidence>
<keyword evidence="1" id="KW-0145">Chemotaxis</keyword>